<evidence type="ECO:0000313" key="1">
    <source>
        <dbReference type="EMBL" id="TCD68614.1"/>
    </source>
</evidence>
<organism evidence="1 2">
    <name type="scientific">Steccherinum ochraceum</name>
    <dbReference type="NCBI Taxonomy" id="92696"/>
    <lineage>
        <taxon>Eukaryota</taxon>
        <taxon>Fungi</taxon>
        <taxon>Dikarya</taxon>
        <taxon>Basidiomycota</taxon>
        <taxon>Agaricomycotina</taxon>
        <taxon>Agaricomycetes</taxon>
        <taxon>Polyporales</taxon>
        <taxon>Steccherinaceae</taxon>
        <taxon>Steccherinum</taxon>
    </lineage>
</organism>
<reference evidence="1 2" key="1">
    <citation type="submission" date="2018-11" db="EMBL/GenBank/DDBJ databases">
        <title>Genome assembly of Steccherinum ochraceum LE-BIN_3174, the white-rot fungus of the Steccherinaceae family (The Residual Polyporoid clade, Polyporales, Basidiomycota).</title>
        <authorList>
            <person name="Fedorova T.V."/>
            <person name="Glazunova O.A."/>
            <person name="Landesman E.O."/>
            <person name="Moiseenko K.V."/>
            <person name="Psurtseva N.V."/>
            <person name="Savinova O.S."/>
            <person name="Shakhova N.V."/>
            <person name="Tyazhelova T.V."/>
            <person name="Vasina D.V."/>
        </authorList>
    </citation>
    <scope>NUCLEOTIDE SEQUENCE [LARGE SCALE GENOMIC DNA]</scope>
    <source>
        <strain evidence="1 2">LE-BIN_3174</strain>
    </source>
</reference>
<dbReference type="EMBL" id="RWJN01000061">
    <property type="protein sequence ID" value="TCD68614.1"/>
    <property type="molecule type" value="Genomic_DNA"/>
</dbReference>
<keyword evidence="2" id="KW-1185">Reference proteome</keyword>
<proteinExistence type="predicted"/>
<comment type="caution">
    <text evidence="1">The sequence shown here is derived from an EMBL/GenBank/DDBJ whole genome shotgun (WGS) entry which is preliminary data.</text>
</comment>
<gene>
    <name evidence="1" type="ORF">EIP91_010269</name>
</gene>
<accession>A0A4R0RZE2</accession>
<name>A0A4R0RZE2_9APHY</name>
<sequence length="442" mass="50369">MRPIPGRRRSARYAAIKPFPPLRRIAFAQAIDGDRHRRSASPQRPKISLTLKLSSEGPSLKYGVNGPALPQELLEYAMGFIQDRWTLHWISLVSQALLVVARRELFRECYVMSHRNGRSLADFVEFVDQCSWCTGLIQSLYLRCKIKPVQFCEVVSKLPALRRISMVMASIDVDHNSLPPLPSTNRELETLVFTFIQSSGITSCIPALYLASLFRSINHLTMEAGPAPRLPPSETARIISQLPFRRTKISAFTFFSSGLTPDVNHVQRLAESLIQILDLRNFTSLMIPVWPIDAYGPSIVFTRSVSRTTRYLTIELNSAGEDLSGDRTWTLLEFSTFSALEEIRFEFVVQDDRAEVWAVAAALLSQFNPTQLIPLVTFATRFPQRYFERIDWTRLQTALNMLDIQKIQFLFGGYPSAELETVRQRIMGKMPGMRHELVVLRD</sequence>
<evidence type="ECO:0000313" key="2">
    <source>
        <dbReference type="Proteomes" id="UP000292702"/>
    </source>
</evidence>
<dbReference type="AlphaFoldDB" id="A0A4R0RZE2"/>
<dbReference type="Proteomes" id="UP000292702">
    <property type="component" value="Unassembled WGS sequence"/>
</dbReference>
<evidence type="ECO:0008006" key="3">
    <source>
        <dbReference type="Google" id="ProtNLM"/>
    </source>
</evidence>
<protein>
    <recommendedName>
        <fullName evidence="3">F-box domain-containing protein</fullName>
    </recommendedName>
</protein>